<gene>
    <name evidence="10" type="ORF">Poli38472_014507</name>
</gene>
<dbReference type="Gene3D" id="1.10.287.70">
    <property type="match status" value="2"/>
</dbReference>
<feature type="domain" description="Cyclic nucleotide-binding" evidence="9">
    <location>
        <begin position="200"/>
        <end position="298"/>
    </location>
</feature>
<feature type="transmembrane region" description="Helical" evidence="8">
    <location>
        <begin position="953"/>
        <end position="978"/>
    </location>
</feature>
<name>A0A8K1CDT7_PYTOL</name>
<dbReference type="GO" id="GO:0042391">
    <property type="term" value="P:regulation of membrane potential"/>
    <property type="evidence" value="ECO:0007669"/>
    <property type="project" value="TreeGrafter"/>
</dbReference>
<dbReference type="Pfam" id="PF00520">
    <property type="entry name" value="Ion_trans"/>
    <property type="match status" value="2"/>
</dbReference>
<dbReference type="InterPro" id="IPR050818">
    <property type="entry name" value="KCNH_animal-type"/>
</dbReference>
<dbReference type="SUPFAM" id="SSF51206">
    <property type="entry name" value="cAMP-binding domain-like"/>
    <property type="match status" value="3"/>
</dbReference>
<evidence type="ECO:0000256" key="2">
    <source>
        <dbReference type="ARBA" id="ARBA00022448"/>
    </source>
</evidence>
<dbReference type="SUPFAM" id="SSF81324">
    <property type="entry name" value="Voltage-gated potassium channels"/>
    <property type="match status" value="2"/>
</dbReference>
<comment type="caution">
    <text evidence="10">The sequence shown here is derived from an EMBL/GenBank/DDBJ whole genome shotgun (WGS) entry which is preliminary data.</text>
</comment>
<dbReference type="InterPro" id="IPR005821">
    <property type="entry name" value="Ion_trans_dom"/>
</dbReference>
<dbReference type="CDD" id="cd00038">
    <property type="entry name" value="CAP_ED"/>
    <property type="match status" value="3"/>
</dbReference>
<dbReference type="GO" id="GO:0005249">
    <property type="term" value="F:voltage-gated potassium channel activity"/>
    <property type="evidence" value="ECO:0007669"/>
    <property type="project" value="TreeGrafter"/>
</dbReference>
<dbReference type="PANTHER" id="PTHR10217:SF435">
    <property type="entry name" value="POTASSIUM VOLTAGE-GATED CHANNEL PROTEIN EAG"/>
    <property type="match status" value="1"/>
</dbReference>
<evidence type="ECO:0000259" key="9">
    <source>
        <dbReference type="PROSITE" id="PS50042"/>
    </source>
</evidence>
<sequence>MPVRQITWGGASSGRSSISHLSDAGSSDSKRSGVFAHSENEEDEESHKNDQFILENARIGMAEVTLNPRAPRRRLSSGKIKRRKSSFRDWLSDVASVMRDGEWRKSLSVALIYMQLFDTVYILWSVPFRIGFFFDPLYHPFIKTRKLAPQLATGVRSYFLYMQRTRSGVEEELILESLPQHYRLQCEMFVRYKSLQRIALFRNREGAFLRAILSSLVKDYYSPNQILIQAGDLEEMTIIAAGEVRIVDEDLAVRGRLTTGNAYAERALFAKHTSPFTLAADSYCEVWTLYRRLFKIALRKHLSRMKSALILAKRFQVNETNHQPPMAGPSEKTVKAASPVGFKIGSTTKHIQLLTADTAASLRGIDSWRLPSSRFRKIWARVECGLLIFLLFEVPYQIAFQRGFGALNEASVPTVGAIPMVFQQFNFGAAMIVEIFFHVDWYFRVRCFVCFADSSSGKEDWNALISEHEEIFRRYKELGDLWMDILANAPIALGWDVVPKEGIAGEVVYYASEHGQKVLDPARIRKRYVDGYFVQDCCSMIPIYFYGDYLGMTLARVPRMLRSPQLITLLDEIQTHIQEHLLRGNTRLSSVFDLCKFILIFVSTAHYLGSLYYLLGKYQLEFGIVEHSWVNMDLILRQYPNNVPVHYMRAMYWCLSTFTVDCFGDILARNFLETVFSGCTCILGWIFVGQVIGRINMLMITLNKDAKLQAMRIEAFDQFAKQRKLPTKLRHRGLESLTYKSECLVELRTAETFRDLPTALRARLFDEMYSPLLMQLPEFNQLSRAQVKAIASVMYLEIYLHGDVIYERGRMGTKLYVLKKGCAEMFSPYSRTVFAALHEGSLFGEFAFFMPGARRLASVRAIRSCQVLQLDRKAWIRIWPEDVRNEVEAVVLPIVKKHYERAAMAFLNITKNFYIKNDKSKPPKTMLFVTLYYIFVIPFRVCFLYDHLDDPKYVTIVIASYVFEYLFTDMVCVIDFFFRRNFFVYLNGGEAVADKEAIKRHYWEEGSYLIDFISLIPFEILGLVVVGAAPSHFKESPEMPFPIWRVLAITRLNRFLRGVHFHSLSDRMQRFLLYEAKISWLQPGSCYLFRLAVDFALGSHWVACLFFGVSFFTYDESRPSWLTAPGMLVFEGCRNLSDVSHLPLYVKYVRSFHFSIGAITTVCYGDIIPMNAVENVTTMVVIFLSVGFFSMLSGGFFKYYEMDLGKRADYEEKVSQVGDFMVFHQFPSRMWKQMQVYFALRWQESKGMQEEEMLQGLTSSVRDEIVVHVHANLLKHVKLLQSCEPCFARALVTVLQHELFVRNDVIIQRGDLGRSMYIIESGLVSIRRTQKRFSTTNQRKTSAVSSKVEKENAPSMPQTTTSRLRRSFLLKDPKALVLPQPLAVAPVHTTEMPGRVATTANLSPVVTPPSAPVASGVSPPQANAFSLASVVKAATKEGKMVKFVKGPFDYFGERSLLFGTPRNATCVALCVCSVYVLTLEKYEEILAEFPMYRRKNIQDWVMDRLAPSSPGKP</sequence>
<feature type="transmembrane region" description="Helical" evidence="8">
    <location>
        <begin position="1008"/>
        <end position="1029"/>
    </location>
</feature>
<dbReference type="Gene3D" id="1.10.287.630">
    <property type="entry name" value="Helix hairpin bin"/>
    <property type="match status" value="1"/>
</dbReference>
<feature type="transmembrane region" description="Helical" evidence="8">
    <location>
        <begin position="1087"/>
        <end position="1112"/>
    </location>
</feature>
<feature type="region of interest" description="Disordered" evidence="7">
    <location>
        <begin position="1334"/>
        <end position="1361"/>
    </location>
</feature>
<dbReference type="Pfam" id="PF00027">
    <property type="entry name" value="cNMP_binding"/>
    <property type="match status" value="2"/>
</dbReference>
<dbReference type="InterPro" id="IPR018490">
    <property type="entry name" value="cNMP-bd_dom_sf"/>
</dbReference>
<dbReference type="InterPro" id="IPR018488">
    <property type="entry name" value="cNMP-bd_CS"/>
</dbReference>
<dbReference type="GO" id="GO:0005886">
    <property type="term" value="C:plasma membrane"/>
    <property type="evidence" value="ECO:0007669"/>
    <property type="project" value="TreeGrafter"/>
</dbReference>
<evidence type="ECO:0000256" key="7">
    <source>
        <dbReference type="SAM" id="MobiDB-lite"/>
    </source>
</evidence>
<dbReference type="FunFam" id="1.10.287.70:FF:000566">
    <property type="entry name" value="Uncharacterized protein"/>
    <property type="match status" value="1"/>
</dbReference>
<evidence type="ECO:0000256" key="6">
    <source>
        <dbReference type="ARBA" id="ARBA00023136"/>
    </source>
</evidence>
<feature type="transmembrane region" description="Helical" evidence="8">
    <location>
        <begin position="926"/>
        <end position="947"/>
    </location>
</feature>
<keyword evidence="6 8" id="KW-0472">Membrane</keyword>
<feature type="transmembrane region" description="Helical" evidence="8">
    <location>
        <begin position="1176"/>
        <end position="1197"/>
    </location>
</feature>
<evidence type="ECO:0000256" key="1">
    <source>
        <dbReference type="ARBA" id="ARBA00004141"/>
    </source>
</evidence>
<evidence type="ECO:0000313" key="10">
    <source>
        <dbReference type="EMBL" id="TMW61046.1"/>
    </source>
</evidence>
<evidence type="ECO:0000313" key="11">
    <source>
        <dbReference type="Proteomes" id="UP000794436"/>
    </source>
</evidence>
<accession>A0A8K1CDT7</accession>
<keyword evidence="2" id="KW-0813">Transport</keyword>
<evidence type="ECO:0000256" key="8">
    <source>
        <dbReference type="SAM" id="Phobius"/>
    </source>
</evidence>
<dbReference type="InterPro" id="IPR000595">
    <property type="entry name" value="cNMP-bd_dom"/>
</dbReference>
<feature type="compositionally biased region" description="Polar residues" evidence="7">
    <location>
        <begin position="13"/>
        <end position="27"/>
    </location>
</feature>
<feature type="transmembrane region" description="Helical" evidence="8">
    <location>
        <begin position="1152"/>
        <end position="1170"/>
    </location>
</feature>
<feature type="domain" description="Cyclic nucleotide-binding" evidence="9">
    <location>
        <begin position="778"/>
        <end position="878"/>
    </location>
</feature>
<feature type="region of interest" description="Disordered" evidence="7">
    <location>
        <begin position="1"/>
        <end position="49"/>
    </location>
</feature>
<feature type="domain" description="Cyclic nucleotide-binding" evidence="9">
    <location>
        <begin position="1279"/>
        <end position="1326"/>
    </location>
</feature>
<keyword evidence="5" id="KW-0406">Ion transport</keyword>
<keyword evidence="11" id="KW-1185">Reference proteome</keyword>
<evidence type="ECO:0000256" key="4">
    <source>
        <dbReference type="ARBA" id="ARBA00022989"/>
    </source>
</evidence>
<organism evidence="10 11">
    <name type="scientific">Pythium oligandrum</name>
    <name type="common">Mycoparasitic fungus</name>
    <dbReference type="NCBI Taxonomy" id="41045"/>
    <lineage>
        <taxon>Eukaryota</taxon>
        <taxon>Sar</taxon>
        <taxon>Stramenopiles</taxon>
        <taxon>Oomycota</taxon>
        <taxon>Peronosporomycetes</taxon>
        <taxon>Pythiales</taxon>
        <taxon>Pythiaceae</taxon>
        <taxon>Pythium</taxon>
    </lineage>
</organism>
<dbReference type="OrthoDB" id="119897at2759"/>
<dbReference type="PROSITE" id="PS50042">
    <property type="entry name" value="CNMP_BINDING_3"/>
    <property type="match status" value="4"/>
</dbReference>
<keyword evidence="3 8" id="KW-0812">Transmembrane</keyword>
<keyword evidence="4 8" id="KW-1133">Transmembrane helix</keyword>
<dbReference type="Proteomes" id="UP000794436">
    <property type="component" value="Unassembled WGS sequence"/>
</dbReference>
<dbReference type="EMBL" id="SPLM01000078">
    <property type="protein sequence ID" value="TMW61046.1"/>
    <property type="molecule type" value="Genomic_DNA"/>
</dbReference>
<dbReference type="PANTHER" id="PTHR10217">
    <property type="entry name" value="VOLTAGE AND LIGAND GATED POTASSIUM CHANNEL"/>
    <property type="match status" value="1"/>
</dbReference>
<dbReference type="SMART" id="SM00100">
    <property type="entry name" value="cNMP"/>
    <property type="match status" value="3"/>
</dbReference>
<proteinExistence type="predicted"/>
<comment type="subcellular location">
    <subcellularLocation>
        <location evidence="1">Membrane</location>
        <topology evidence="1">Multi-pass membrane protein</topology>
    </subcellularLocation>
</comment>
<evidence type="ECO:0000256" key="3">
    <source>
        <dbReference type="ARBA" id="ARBA00022692"/>
    </source>
</evidence>
<dbReference type="Gene3D" id="2.60.120.10">
    <property type="entry name" value="Jelly Rolls"/>
    <property type="match status" value="3"/>
</dbReference>
<dbReference type="InterPro" id="IPR014710">
    <property type="entry name" value="RmlC-like_jellyroll"/>
</dbReference>
<protein>
    <recommendedName>
        <fullName evidence="9">Cyclic nucleotide-binding domain-containing protein</fullName>
    </recommendedName>
</protein>
<dbReference type="PROSITE" id="PS00888">
    <property type="entry name" value="CNMP_BINDING_1"/>
    <property type="match status" value="1"/>
</dbReference>
<reference evidence="10" key="1">
    <citation type="submission" date="2019-03" db="EMBL/GenBank/DDBJ databases">
        <title>Long read genome sequence of the mycoparasitic Pythium oligandrum ATCC 38472 isolated from sugarbeet rhizosphere.</title>
        <authorList>
            <person name="Gaulin E."/>
        </authorList>
    </citation>
    <scope>NUCLEOTIDE SEQUENCE</scope>
    <source>
        <strain evidence="10">ATCC 38472_TT</strain>
    </source>
</reference>
<feature type="domain" description="Cyclic nucleotide-binding" evidence="9">
    <location>
        <begin position="1449"/>
        <end position="1503"/>
    </location>
</feature>
<evidence type="ECO:0000256" key="5">
    <source>
        <dbReference type="ARBA" id="ARBA00023065"/>
    </source>
</evidence>
<feature type="compositionally biased region" description="Polar residues" evidence="7">
    <location>
        <begin position="1334"/>
        <end position="1345"/>
    </location>
</feature>